<organism evidence="1">
    <name type="scientific">marine sediment metagenome</name>
    <dbReference type="NCBI Taxonomy" id="412755"/>
    <lineage>
        <taxon>unclassified sequences</taxon>
        <taxon>metagenomes</taxon>
        <taxon>ecological metagenomes</taxon>
    </lineage>
</organism>
<evidence type="ECO:0000313" key="1">
    <source>
        <dbReference type="EMBL" id="GAG28495.1"/>
    </source>
</evidence>
<reference evidence="1" key="1">
    <citation type="journal article" date="2014" name="Front. Microbiol.">
        <title>High frequency of phylogenetically diverse reductive dehalogenase-homologous genes in deep subseafloor sedimentary metagenomes.</title>
        <authorList>
            <person name="Kawai M."/>
            <person name="Futagami T."/>
            <person name="Toyoda A."/>
            <person name="Takaki Y."/>
            <person name="Nishi S."/>
            <person name="Hori S."/>
            <person name="Arai W."/>
            <person name="Tsubouchi T."/>
            <person name="Morono Y."/>
            <person name="Uchiyama I."/>
            <person name="Ito T."/>
            <person name="Fujiyama A."/>
            <person name="Inagaki F."/>
            <person name="Takami H."/>
        </authorList>
    </citation>
    <scope>NUCLEOTIDE SEQUENCE</scope>
    <source>
        <strain evidence="1">Expedition CK06-06</strain>
    </source>
</reference>
<sequence>MNPPPTGNKGTIQMLFSDKIVTDYFTDYLVGSWLTSNLFM</sequence>
<name>X0WD09_9ZZZZ</name>
<proteinExistence type="predicted"/>
<accession>X0WD09</accession>
<comment type="caution">
    <text evidence="1">The sequence shown here is derived from an EMBL/GenBank/DDBJ whole genome shotgun (WGS) entry which is preliminary data.</text>
</comment>
<dbReference type="EMBL" id="BARS01047558">
    <property type="protein sequence ID" value="GAG28495.1"/>
    <property type="molecule type" value="Genomic_DNA"/>
</dbReference>
<dbReference type="AlphaFoldDB" id="X0WD09"/>
<gene>
    <name evidence="1" type="ORF">S01H1_71419</name>
</gene>
<protein>
    <submittedName>
        <fullName evidence="1">Uncharacterized protein</fullName>
    </submittedName>
</protein>